<gene>
    <name evidence="2" type="ORF">METZ01_LOCUS292120</name>
</gene>
<accession>A0A382LRT8</accession>
<protein>
    <submittedName>
        <fullName evidence="2">Uncharacterized protein</fullName>
    </submittedName>
</protein>
<proteinExistence type="predicted"/>
<organism evidence="2">
    <name type="scientific">marine metagenome</name>
    <dbReference type="NCBI Taxonomy" id="408172"/>
    <lineage>
        <taxon>unclassified sequences</taxon>
        <taxon>metagenomes</taxon>
        <taxon>ecological metagenomes</taxon>
    </lineage>
</organism>
<sequence length="44" mass="4889">MIIEPLADKRQIRSQQNIGLKPAGHKVEVQDMDDTSLPVDNNSS</sequence>
<evidence type="ECO:0000313" key="2">
    <source>
        <dbReference type="EMBL" id="SVC39266.1"/>
    </source>
</evidence>
<reference evidence="2" key="1">
    <citation type="submission" date="2018-05" db="EMBL/GenBank/DDBJ databases">
        <authorList>
            <person name="Lanie J.A."/>
            <person name="Ng W.-L."/>
            <person name="Kazmierczak K.M."/>
            <person name="Andrzejewski T.M."/>
            <person name="Davidsen T.M."/>
            <person name="Wayne K.J."/>
            <person name="Tettelin H."/>
            <person name="Glass J.I."/>
            <person name="Rusch D."/>
            <person name="Podicherti R."/>
            <person name="Tsui H.-C.T."/>
            <person name="Winkler M.E."/>
        </authorList>
    </citation>
    <scope>NUCLEOTIDE SEQUENCE</scope>
</reference>
<dbReference type="EMBL" id="UINC01088761">
    <property type="protein sequence ID" value="SVC39266.1"/>
    <property type="molecule type" value="Genomic_DNA"/>
</dbReference>
<dbReference type="AlphaFoldDB" id="A0A382LRT8"/>
<feature type="region of interest" description="Disordered" evidence="1">
    <location>
        <begin position="14"/>
        <end position="44"/>
    </location>
</feature>
<name>A0A382LRT8_9ZZZZ</name>
<evidence type="ECO:0000256" key="1">
    <source>
        <dbReference type="SAM" id="MobiDB-lite"/>
    </source>
</evidence>